<accession>A0ACB9PH76</accession>
<comment type="caution">
    <text evidence="1">The sequence shown here is derived from an EMBL/GenBank/DDBJ whole genome shotgun (WGS) entry which is preliminary data.</text>
</comment>
<name>A0ACB9PH76_BAUVA</name>
<evidence type="ECO:0000313" key="2">
    <source>
        <dbReference type="Proteomes" id="UP000828941"/>
    </source>
</evidence>
<proteinExistence type="predicted"/>
<keyword evidence="2" id="KW-1185">Reference proteome</keyword>
<gene>
    <name evidence="1" type="ORF">L6164_008583</name>
</gene>
<dbReference type="EMBL" id="CM039429">
    <property type="protein sequence ID" value="KAI4347801.1"/>
    <property type="molecule type" value="Genomic_DNA"/>
</dbReference>
<protein>
    <submittedName>
        <fullName evidence="1">Uncharacterized protein</fullName>
    </submittedName>
</protein>
<organism evidence="1 2">
    <name type="scientific">Bauhinia variegata</name>
    <name type="common">Purple orchid tree</name>
    <name type="synonym">Phanera variegata</name>
    <dbReference type="NCBI Taxonomy" id="167791"/>
    <lineage>
        <taxon>Eukaryota</taxon>
        <taxon>Viridiplantae</taxon>
        <taxon>Streptophyta</taxon>
        <taxon>Embryophyta</taxon>
        <taxon>Tracheophyta</taxon>
        <taxon>Spermatophyta</taxon>
        <taxon>Magnoliopsida</taxon>
        <taxon>eudicotyledons</taxon>
        <taxon>Gunneridae</taxon>
        <taxon>Pentapetalae</taxon>
        <taxon>rosids</taxon>
        <taxon>fabids</taxon>
        <taxon>Fabales</taxon>
        <taxon>Fabaceae</taxon>
        <taxon>Cercidoideae</taxon>
        <taxon>Cercideae</taxon>
        <taxon>Bauhiniinae</taxon>
        <taxon>Bauhinia</taxon>
    </lineage>
</organism>
<reference evidence="1 2" key="1">
    <citation type="journal article" date="2022" name="DNA Res.">
        <title>Chromosomal-level genome assembly of the orchid tree Bauhinia variegata (Leguminosae; Cercidoideae) supports the allotetraploid origin hypothesis of Bauhinia.</title>
        <authorList>
            <person name="Zhong Y."/>
            <person name="Chen Y."/>
            <person name="Zheng D."/>
            <person name="Pang J."/>
            <person name="Liu Y."/>
            <person name="Luo S."/>
            <person name="Meng S."/>
            <person name="Qian L."/>
            <person name="Wei D."/>
            <person name="Dai S."/>
            <person name="Zhou R."/>
        </authorList>
    </citation>
    <scope>NUCLEOTIDE SEQUENCE [LARGE SCALE GENOMIC DNA]</scope>
    <source>
        <strain evidence="1">BV-YZ2020</strain>
    </source>
</reference>
<dbReference type="Proteomes" id="UP000828941">
    <property type="component" value="Chromosome 4"/>
</dbReference>
<sequence length="204" mass="23387">MEDYVSREGLSEGEDVINMPLVDSSDPTCFEEATRSSKWRQAMEAEITVIANNQTWKLVELPKARLVAKGYSQEHGIDYNEVFAPIARMDMSECVYVDDLIYTGNDELMMNDFKKSMQKEFDMTNLGKMRLVLGIEVMQCSDGIYICQKKYTLDILRRFGMEESNPVCNPIVPGHKLCRDERGVKVNETQFEQMVGSLMYITTT</sequence>
<evidence type="ECO:0000313" key="1">
    <source>
        <dbReference type="EMBL" id="KAI4347801.1"/>
    </source>
</evidence>